<dbReference type="KEGG" id="vg:31079587"/>
<accession>A0A0F7KNK1</accession>
<organism evidence="1">
    <name type="scientific">Kallithea virus</name>
    <dbReference type="NCBI Taxonomy" id="1654582"/>
    <lineage>
        <taxon>Viruses</taxon>
        <taxon>Viruses incertae sedis</taxon>
        <taxon>Naldaviricetes</taxon>
        <taxon>Lefavirales</taxon>
        <taxon>Nudiviridae</taxon>
        <taxon>Alphanudivirus</taxon>
        <taxon>Alphanudivirus dromelanogasteris</taxon>
    </lineage>
</organism>
<dbReference type="RefSeq" id="YP_009345980.1">
    <property type="nucleotide sequence ID" value="NC_033829.1"/>
</dbReference>
<dbReference type="Proteomes" id="UP000204438">
    <property type="component" value="Segment"/>
</dbReference>
<protein>
    <submittedName>
        <fullName evidence="2">ACH96170.1 GrBNV gp94-like protein</fullName>
    </submittedName>
    <submittedName>
        <fullName evidence="1">Putative gp94-like protein</fullName>
    </submittedName>
</protein>
<reference evidence="3" key="2">
    <citation type="submission" date="2016-04" db="EMBL/GenBank/DDBJ databases">
        <title>The complete genome of Kallithea virus.</title>
        <authorList>
            <consortium name="DrosEU Consortium"/>
            <person name="Obbard D.J."/>
            <person name="Serga S."/>
            <person name="Kozeretska I."/>
            <person name="Waldron F.M."/>
            <person name="Webster C.L."/>
            <person name="Staubach F."/>
        </authorList>
    </citation>
    <scope>NUCLEOTIDE SEQUENCE [LARGE SCALE GENOMIC DNA]</scope>
</reference>
<reference evidence="1" key="1">
    <citation type="journal article" date="2015" name="PLoS Biol.">
        <title>The Discovery, Distribution, and Evolution of Viruses Associated with Drosophila melanogaster.</title>
        <authorList>
            <person name="Webster C.L."/>
            <person name="Waldron F.M."/>
            <person name="Robertson S."/>
            <person name="Crowson D."/>
            <person name="Ferrari G."/>
            <person name="Quintana J.F."/>
            <person name="Brouqui J.M."/>
            <person name="Bayne E.H."/>
            <person name="Longdon B."/>
            <person name="Buck A.H."/>
            <person name="Lazzaro B.P."/>
            <person name="Akorli J."/>
            <person name="Haddrill P.R."/>
            <person name="Obbard D.J."/>
        </authorList>
    </citation>
    <scope>NUCLEOTIDE SEQUENCE</scope>
</reference>
<dbReference type="OrthoDB" id="26666at10239"/>
<name>A0A0F7KNK1_9VIRU</name>
<evidence type="ECO:0000313" key="3">
    <source>
        <dbReference type="Proteomes" id="UP000204438"/>
    </source>
</evidence>
<reference evidence="2" key="3">
    <citation type="journal article" date="2021" name="Virus">
        <title>The discovery, distribution and diversity of DNA viruses associated with Drosophila melanogaster in Europe.</title>
        <authorList>
            <person name="Wallace M.A."/>
            <person name="Coffman K.A."/>
            <person name="Gilbert C."/>
            <person name="Ravindran S."/>
            <person name="Albery G.F."/>
            <person name="Abbott J."/>
            <person name="Argyridou E."/>
            <person name="Bellosta P."/>
            <person name="Betancourt A.J."/>
            <person name="Colinet H."/>
            <person name="Eric K."/>
            <person name="Glaser-Schmitt A."/>
            <person name="Grath S."/>
            <person name="Jelic M."/>
            <person name="Kankare M."/>
            <person name="Kozeretska I."/>
            <person name="Loeschcke V."/>
            <person name="Montchamp-Moreau C."/>
            <person name="Ometto L."/>
            <person name="Onder B.S."/>
            <person name="Orengo D.J."/>
            <person name="Parsch J."/>
            <person name="Pascual M."/>
            <person name="Patenkovic A."/>
            <person name="Puerma E."/>
            <person name="Ritchie M.G."/>
            <person name="Rota-Stabelli O."/>
            <person name="Schou M.F."/>
            <person name="Serga S.V."/>
            <person name="Stamenkovic-Radak M."/>
            <person name="Tanaskovic M."/>
            <person name="Veselinovic M.S."/>
            <person name="Vieira J."/>
            <person name="Vieira C.P."/>
            <person name="Kapun M."/>
            <person name="Flatt T."/>
            <person name="Gonzalez J."/>
            <person name="Staubach F."/>
            <person name="Obbard D.J."/>
        </authorList>
    </citation>
    <scope>NUCLEOTIDE SEQUENCE</scope>
    <source>
        <strain evidence="2">DrosEU46_Kharkiv_2014</strain>
    </source>
</reference>
<sequence length="196" mass="22778">MVVATVVIFHYTSFFAMKMATPRSDVFEGQIHFCVILEKTPSSGFTFSDPTFPLIFTHNTDNLKISRLTKTNEKRDECIDISNARIYSKLGTYTIWEILQTKERTIDFANTNVVESKTEYIERPAKRLKTTKDSFVNIKSITIDSIVSKILCYKVVYFVNLPADYYTIFQRINHEFQQKFDCRSLDTRMSGSQQVD</sequence>
<evidence type="ECO:0000313" key="1">
    <source>
        <dbReference type="EMBL" id="AKH40362.1"/>
    </source>
</evidence>
<dbReference type="EMBL" id="KP714103">
    <property type="protein sequence ID" value="AKH40362.1"/>
    <property type="molecule type" value="Genomic_DNA"/>
</dbReference>
<dbReference type="GeneID" id="31079587"/>
<evidence type="ECO:0000313" key="2">
    <source>
        <dbReference type="EMBL" id="AQN78585.1"/>
    </source>
</evidence>
<keyword evidence="3" id="KW-1185">Reference proteome</keyword>
<dbReference type="EMBL" id="KX130344">
    <property type="protein sequence ID" value="AQN78585.1"/>
    <property type="molecule type" value="Genomic_DNA"/>
</dbReference>
<proteinExistence type="predicted"/>